<evidence type="ECO:0000256" key="1">
    <source>
        <dbReference type="ARBA" id="ARBA00004651"/>
    </source>
</evidence>
<feature type="domain" description="VTT" evidence="7">
    <location>
        <begin position="82"/>
        <end position="198"/>
    </location>
</feature>
<evidence type="ECO:0000313" key="8">
    <source>
        <dbReference type="EMBL" id="SDG42226.1"/>
    </source>
</evidence>
<feature type="transmembrane region" description="Helical" evidence="6">
    <location>
        <begin position="93"/>
        <end position="119"/>
    </location>
</feature>
<feature type="transmembrane region" description="Helical" evidence="6">
    <location>
        <begin position="67"/>
        <end position="87"/>
    </location>
</feature>
<dbReference type="OrthoDB" id="7348996at2"/>
<feature type="transmembrane region" description="Helical" evidence="6">
    <location>
        <begin position="211"/>
        <end position="232"/>
    </location>
</feature>
<gene>
    <name evidence="8" type="ORF">SAMN05421742_101201</name>
</gene>
<dbReference type="PANTHER" id="PTHR12677">
    <property type="entry name" value="GOLGI APPARATUS MEMBRANE PROTEIN TVP38-RELATED"/>
    <property type="match status" value="1"/>
</dbReference>
<evidence type="ECO:0000256" key="3">
    <source>
        <dbReference type="ARBA" id="ARBA00022692"/>
    </source>
</evidence>
<dbReference type="InterPro" id="IPR032816">
    <property type="entry name" value="VTT_dom"/>
</dbReference>
<comment type="subcellular location">
    <subcellularLocation>
        <location evidence="1 6">Cell membrane</location>
        <topology evidence="1 6">Multi-pass membrane protein</topology>
    </subcellularLocation>
</comment>
<evidence type="ECO:0000259" key="7">
    <source>
        <dbReference type="Pfam" id="PF09335"/>
    </source>
</evidence>
<evidence type="ECO:0000256" key="2">
    <source>
        <dbReference type="ARBA" id="ARBA00022475"/>
    </source>
</evidence>
<proteinExistence type="inferred from homology"/>
<keyword evidence="4 6" id="KW-1133">Transmembrane helix</keyword>
<keyword evidence="3 6" id="KW-0812">Transmembrane</keyword>
<evidence type="ECO:0000256" key="6">
    <source>
        <dbReference type="RuleBase" id="RU366058"/>
    </source>
</evidence>
<dbReference type="GO" id="GO:0005886">
    <property type="term" value="C:plasma membrane"/>
    <property type="evidence" value="ECO:0007669"/>
    <property type="project" value="UniProtKB-SubCell"/>
</dbReference>
<sequence>MTEPTPADSPDPELTGNGGGLKPLLKGLVLIASLAAIGFLVTVSGLREALDTAWVESAVADQGGLGILLYLAVGALATAVGLPRQAVAFLGGYAFGVVMGTLWGVLAAALGCALAFHYARFLGRDMVKQRFARRIARVDNLLAGHPFTMTLLIRFLPVGSNLLTNLAAGVSSVPAGPFVLGSLVGYLPQTIVFALAGKAVKLDPAFHLDPLVSLLLAAALLVVSGGLGVSLYRRVRRSDATAHGAAHGAAEKGRDFPT</sequence>
<dbReference type="EMBL" id="FNCV01000001">
    <property type="protein sequence ID" value="SDG42226.1"/>
    <property type="molecule type" value="Genomic_DNA"/>
</dbReference>
<dbReference type="AlphaFoldDB" id="A0A1G7U3S7"/>
<comment type="similarity">
    <text evidence="6">Belongs to the TVP38/TMEM64 family.</text>
</comment>
<dbReference type="PANTHER" id="PTHR12677:SF59">
    <property type="entry name" value="GOLGI APPARATUS MEMBRANE PROTEIN TVP38-RELATED"/>
    <property type="match status" value="1"/>
</dbReference>
<accession>A0A1G7U3S7</accession>
<keyword evidence="9" id="KW-1185">Reference proteome</keyword>
<dbReference type="RefSeq" id="WP_092614086.1">
    <property type="nucleotide sequence ID" value="NZ_FNCV01000001.1"/>
</dbReference>
<evidence type="ECO:0000256" key="4">
    <source>
        <dbReference type="ARBA" id="ARBA00022989"/>
    </source>
</evidence>
<reference evidence="9" key="1">
    <citation type="submission" date="2016-10" db="EMBL/GenBank/DDBJ databases">
        <authorList>
            <person name="Varghese N."/>
            <person name="Submissions S."/>
        </authorList>
    </citation>
    <scope>NUCLEOTIDE SEQUENCE [LARGE SCALE GENOMIC DNA]</scope>
    <source>
        <strain evidence="9">930I</strain>
    </source>
</reference>
<dbReference type="STRING" id="83401.SAMN05421742_101201"/>
<feature type="transmembrane region" description="Helical" evidence="6">
    <location>
        <begin position="24"/>
        <end position="46"/>
    </location>
</feature>
<keyword evidence="5 6" id="KW-0472">Membrane</keyword>
<feature type="transmembrane region" description="Helical" evidence="6">
    <location>
        <begin position="140"/>
        <end position="157"/>
    </location>
</feature>
<dbReference type="InterPro" id="IPR015414">
    <property type="entry name" value="TMEM64"/>
</dbReference>
<evidence type="ECO:0000256" key="5">
    <source>
        <dbReference type="ARBA" id="ARBA00023136"/>
    </source>
</evidence>
<name>A0A1G7U3S7_9PROT</name>
<evidence type="ECO:0000313" key="9">
    <source>
        <dbReference type="Proteomes" id="UP000217076"/>
    </source>
</evidence>
<keyword evidence="2 6" id="KW-1003">Cell membrane</keyword>
<dbReference type="Pfam" id="PF09335">
    <property type="entry name" value="VTT_dom"/>
    <property type="match status" value="1"/>
</dbReference>
<dbReference type="Proteomes" id="UP000217076">
    <property type="component" value="Unassembled WGS sequence"/>
</dbReference>
<organism evidence="8 9">
    <name type="scientific">Roseospirillum parvum</name>
    <dbReference type="NCBI Taxonomy" id="83401"/>
    <lineage>
        <taxon>Bacteria</taxon>
        <taxon>Pseudomonadati</taxon>
        <taxon>Pseudomonadota</taxon>
        <taxon>Alphaproteobacteria</taxon>
        <taxon>Rhodospirillales</taxon>
        <taxon>Rhodospirillaceae</taxon>
        <taxon>Roseospirillum</taxon>
    </lineage>
</organism>
<protein>
    <recommendedName>
        <fullName evidence="6">TVP38/TMEM64 family membrane protein</fullName>
    </recommendedName>
</protein>